<feature type="region of interest" description="Disordered" evidence="1">
    <location>
        <begin position="1"/>
        <end position="26"/>
    </location>
</feature>
<dbReference type="EMBL" id="CADCVB010000090">
    <property type="protein sequence ID" value="CAA9425152.1"/>
    <property type="molecule type" value="Genomic_DNA"/>
</dbReference>
<feature type="non-terminal residue" evidence="2">
    <location>
        <position position="50"/>
    </location>
</feature>
<gene>
    <name evidence="2" type="ORF">AVDCRST_MAG78-1303</name>
</gene>
<feature type="non-terminal residue" evidence="2">
    <location>
        <position position="1"/>
    </location>
</feature>
<organism evidence="2">
    <name type="scientific">uncultured Rubrobacteraceae bacterium</name>
    <dbReference type="NCBI Taxonomy" id="349277"/>
    <lineage>
        <taxon>Bacteria</taxon>
        <taxon>Bacillati</taxon>
        <taxon>Actinomycetota</taxon>
        <taxon>Rubrobacteria</taxon>
        <taxon>Rubrobacterales</taxon>
        <taxon>Rubrobacteraceae</taxon>
        <taxon>environmental samples</taxon>
    </lineage>
</organism>
<accession>A0A6J4PTS0</accession>
<evidence type="ECO:0000256" key="1">
    <source>
        <dbReference type="SAM" id="MobiDB-lite"/>
    </source>
</evidence>
<evidence type="ECO:0000313" key="2">
    <source>
        <dbReference type="EMBL" id="CAA9425152.1"/>
    </source>
</evidence>
<protein>
    <submittedName>
        <fullName evidence="2">Uncharacterized protein</fullName>
    </submittedName>
</protein>
<proteinExistence type="predicted"/>
<dbReference type="AlphaFoldDB" id="A0A6J4PTS0"/>
<feature type="compositionally biased region" description="Basic and acidic residues" evidence="1">
    <location>
        <begin position="1"/>
        <end position="12"/>
    </location>
</feature>
<name>A0A6J4PTS0_9ACTN</name>
<sequence length="50" mass="5483">APRRYDEARRDTGVPGPGQSPGLLCTATRRGPRAYPSSLFSVSLVRYYAL</sequence>
<reference evidence="2" key="1">
    <citation type="submission" date="2020-02" db="EMBL/GenBank/DDBJ databases">
        <authorList>
            <person name="Meier V. D."/>
        </authorList>
    </citation>
    <scope>NUCLEOTIDE SEQUENCE</scope>
    <source>
        <strain evidence="2">AVDCRST_MAG78</strain>
    </source>
</reference>